<evidence type="ECO:0000313" key="1">
    <source>
        <dbReference type="EMBL" id="SEW01383.1"/>
    </source>
</evidence>
<protein>
    <submittedName>
        <fullName evidence="1">Uncharacterized protein</fullName>
    </submittedName>
</protein>
<evidence type="ECO:0000313" key="2">
    <source>
        <dbReference type="Proteomes" id="UP000183275"/>
    </source>
</evidence>
<organism evidence="1 2">
    <name type="scientific">Natrinema salifodinae</name>
    <dbReference type="NCBI Taxonomy" id="1202768"/>
    <lineage>
        <taxon>Archaea</taxon>
        <taxon>Methanobacteriati</taxon>
        <taxon>Methanobacteriota</taxon>
        <taxon>Stenosarchaea group</taxon>
        <taxon>Halobacteria</taxon>
        <taxon>Halobacteriales</taxon>
        <taxon>Natrialbaceae</taxon>
        <taxon>Natrinema</taxon>
    </lineage>
</organism>
<dbReference type="Proteomes" id="UP000183275">
    <property type="component" value="Unassembled WGS sequence"/>
</dbReference>
<sequence length="59" mass="6567">MDFTIEDARVVVDYEGTDYAFEVVGDNELTYADTSAPEAAVPDEVLEELEARGYIVHPE</sequence>
<proteinExistence type="predicted"/>
<reference evidence="2" key="1">
    <citation type="submission" date="2016-10" db="EMBL/GenBank/DDBJ databases">
        <authorList>
            <person name="Varghese N."/>
        </authorList>
    </citation>
    <scope>NUCLEOTIDE SEQUENCE [LARGE SCALE GENOMIC DNA]</scope>
    <source>
        <strain evidence="2">CGMCC 1.12284</strain>
    </source>
</reference>
<name>A0A1I0NJN8_9EURY</name>
<dbReference type="EMBL" id="FOIS01000002">
    <property type="protein sequence ID" value="SEW01383.1"/>
    <property type="molecule type" value="Genomic_DNA"/>
</dbReference>
<dbReference type="AlphaFoldDB" id="A0A1I0NJN8"/>
<dbReference type="STRING" id="1202768.SAMN05216285_1786"/>
<dbReference type="RefSeq" id="WP_049989043.1">
    <property type="nucleotide sequence ID" value="NZ_FOIS01000002.1"/>
</dbReference>
<gene>
    <name evidence="1" type="ORF">SAMN05216285_1786</name>
</gene>
<keyword evidence="2" id="KW-1185">Reference proteome</keyword>
<accession>A0A1I0NJN8</accession>
<dbReference type="OrthoDB" id="200410at2157"/>
<dbReference type="eggNOG" id="ENOG502N65R">
    <property type="taxonomic scope" value="Archaea"/>
</dbReference>